<dbReference type="EMBL" id="KN823106">
    <property type="protein sequence ID" value="KIO22580.1"/>
    <property type="molecule type" value="Genomic_DNA"/>
</dbReference>
<gene>
    <name evidence="2" type="ORF">M407DRAFT_9859</name>
</gene>
<feature type="region of interest" description="Disordered" evidence="1">
    <location>
        <begin position="1"/>
        <end position="97"/>
    </location>
</feature>
<protein>
    <submittedName>
        <fullName evidence="2">Uncharacterized protein</fullName>
    </submittedName>
</protein>
<proteinExistence type="predicted"/>
<organism evidence="2 3">
    <name type="scientific">Tulasnella calospora MUT 4182</name>
    <dbReference type="NCBI Taxonomy" id="1051891"/>
    <lineage>
        <taxon>Eukaryota</taxon>
        <taxon>Fungi</taxon>
        <taxon>Dikarya</taxon>
        <taxon>Basidiomycota</taxon>
        <taxon>Agaricomycotina</taxon>
        <taxon>Agaricomycetes</taxon>
        <taxon>Cantharellales</taxon>
        <taxon>Tulasnellaceae</taxon>
        <taxon>Tulasnella</taxon>
    </lineage>
</organism>
<evidence type="ECO:0000313" key="3">
    <source>
        <dbReference type="Proteomes" id="UP000054248"/>
    </source>
</evidence>
<dbReference type="HOGENOM" id="CLU_742255_0_0_1"/>
<dbReference type="OrthoDB" id="3257865at2759"/>
<evidence type="ECO:0000313" key="2">
    <source>
        <dbReference type="EMBL" id="KIO22580.1"/>
    </source>
</evidence>
<dbReference type="Proteomes" id="UP000054248">
    <property type="component" value="Unassembled WGS sequence"/>
</dbReference>
<name>A0A0C3Q2D0_9AGAM</name>
<accession>A0A0C3Q2D0</accession>
<reference evidence="3" key="2">
    <citation type="submission" date="2015-01" db="EMBL/GenBank/DDBJ databases">
        <title>Evolutionary Origins and Diversification of the Mycorrhizal Mutualists.</title>
        <authorList>
            <consortium name="DOE Joint Genome Institute"/>
            <consortium name="Mycorrhizal Genomics Consortium"/>
            <person name="Kohler A."/>
            <person name="Kuo A."/>
            <person name="Nagy L.G."/>
            <person name="Floudas D."/>
            <person name="Copeland A."/>
            <person name="Barry K.W."/>
            <person name="Cichocki N."/>
            <person name="Veneault-Fourrey C."/>
            <person name="LaButti K."/>
            <person name="Lindquist E.A."/>
            <person name="Lipzen A."/>
            <person name="Lundell T."/>
            <person name="Morin E."/>
            <person name="Murat C."/>
            <person name="Riley R."/>
            <person name="Ohm R."/>
            <person name="Sun H."/>
            <person name="Tunlid A."/>
            <person name="Henrissat B."/>
            <person name="Grigoriev I.V."/>
            <person name="Hibbett D.S."/>
            <person name="Martin F."/>
        </authorList>
    </citation>
    <scope>NUCLEOTIDE SEQUENCE [LARGE SCALE GENOMIC DNA]</scope>
    <source>
        <strain evidence="3">MUT 4182</strain>
    </source>
</reference>
<keyword evidence="3" id="KW-1185">Reference proteome</keyword>
<feature type="compositionally biased region" description="Polar residues" evidence="1">
    <location>
        <begin position="1"/>
        <end position="14"/>
    </location>
</feature>
<sequence>MSKQTYSNVSSNSYAPYPEMARATSQPSVPEVPDEDMEEPCTPKTQARNVQQGPPPTDQLLRTGLHEGIDPTRGQAPHLTDRLRAEKGKRKKTPDPNSQEAILVAKLVALRMEVVAPLQTEAKGTVNFPLNGFPRCLLTQLLWPTYLDHHKTAVQTMSITTAEITHFGKGLEIAKEEGLIDDDDFDPAHYTYIEPPQPSKAFLPLAKDKGALRCILKKKVFIQANQTWGIHIVYNVKCGGSDFKKQILPLIYKALGSFIATKECDTKNTKKFASFWFHQVPFCEKTHKGVMGIMWQVAFKPTDDVNKTTWILPRNLGKSGRGIILLAQLPLCSHCISYSHSQHLCKWWEPDSVAGSKMEPDKVGDTERKRPAI</sequence>
<dbReference type="AlphaFoldDB" id="A0A0C3Q2D0"/>
<reference evidence="2 3" key="1">
    <citation type="submission" date="2014-04" db="EMBL/GenBank/DDBJ databases">
        <authorList>
            <consortium name="DOE Joint Genome Institute"/>
            <person name="Kuo A."/>
            <person name="Girlanda M."/>
            <person name="Perotto S."/>
            <person name="Kohler A."/>
            <person name="Nagy L.G."/>
            <person name="Floudas D."/>
            <person name="Copeland A."/>
            <person name="Barry K.W."/>
            <person name="Cichocki N."/>
            <person name="Veneault-Fourrey C."/>
            <person name="LaButti K."/>
            <person name="Lindquist E.A."/>
            <person name="Lipzen A."/>
            <person name="Lundell T."/>
            <person name="Morin E."/>
            <person name="Murat C."/>
            <person name="Sun H."/>
            <person name="Tunlid A."/>
            <person name="Henrissat B."/>
            <person name="Grigoriev I.V."/>
            <person name="Hibbett D.S."/>
            <person name="Martin F."/>
            <person name="Nordberg H.P."/>
            <person name="Cantor M.N."/>
            <person name="Hua S.X."/>
        </authorList>
    </citation>
    <scope>NUCLEOTIDE SEQUENCE [LARGE SCALE GENOMIC DNA]</scope>
    <source>
        <strain evidence="2 3">MUT 4182</strain>
    </source>
</reference>
<feature type="compositionally biased region" description="Polar residues" evidence="1">
    <location>
        <begin position="43"/>
        <end position="52"/>
    </location>
</feature>
<evidence type="ECO:0000256" key="1">
    <source>
        <dbReference type="SAM" id="MobiDB-lite"/>
    </source>
</evidence>